<dbReference type="Proteomes" id="UP001150941">
    <property type="component" value="Unassembled WGS sequence"/>
</dbReference>
<dbReference type="RefSeq" id="XP_058327899.1">
    <property type="nucleotide sequence ID" value="XM_058477554.1"/>
</dbReference>
<dbReference type="GO" id="GO:0016491">
    <property type="term" value="F:oxidoreductase activity"/>
    <property type="evidence" value="ECO:0007669"/>
    <property type="project" value="UniProtKB-KW"/>
</dbReference>
<evidence type="ECO:0008006" key="4">
    <source>
        <dbReference type="Google" id="ProtNLM"/>
    </source>
</evidence>
<protein>
    <recommendedName>
        <fullName evidence="4">Oxidoreductase AflY</fullName>
    </recommendedName>
</protein>
<dbReference type="PANTHER" id="PTHR35870:SF1">
    <property type="entry name" value="PROTEIN, PUTATIVE (AFU_ORTHOLOGUE AFUA_5G03330)-RELATED"/>
    <property type="match status" value="1"/>
</dbReference>
<proteinExistence type="predicted"/>
<comment type="caution">
    <text evidence="2">The sequence shown here is derived from an EMBL/GenBank/DDBJ whole genome shotgun (WGS) entry which is preliminary data.</text>
</comment>
<reference evidence="2" key="1">
    <citation type="submission" date="2022-11" db="EMBL/GenBank/DDBJ databases">
        <authorList>
            <person name="Petersen C."/>
        </authorList>
    </citation>
    <scope>NUCLEOTIDE SEQUENCE</scope>
    <source>
        <strain evidence="2">IBT 19713</strain>
    </source>
</reference>
<name>A0A9W9TI71_9EURO</name>
<dbReference type="EMBL" id="JAPQKS010000006">
    <property type="protein sequence ID" value="KAJ5223716.1"/>
    <property type="molecule type" value="Genomic_DNA"/>
</dbReference>
<evidence type="ECO:0000256" key="1">
    <source>
        <dbReference type="ARBA" id="ARBA00023002"/>
    </source>
</evidence>
<evidence type="ECO:0000313" key="3">
    <source>
        <dbReference type="Proteomes" id="UP001150941"/>
    </source>
</evidence>
<dbReference type="GeneID" id="83204857"/>
<reference evidence="2" key="2">
    <citation type="journal article" date="2023" name="IMA Fungus">
        <title>Comparative genomic study of the Penicillium genus elucidates a diverse pangenome and 15 lateral gene transfer events.</title>
        <authorList>
            <person name="Petersen C."/>
            <person name="Sorensen T."/>
            <person name="Nielsen M.R."/>
            <person name="Sondergaard T.E."/>
            <person name="Sorensen J.L."/>
            <person name="Fitzpatrick D.A."/>
            <person name="Frisvad J.C."/>
            <person name="Nielsen K.L."/>
        </authorList>
    </citation>
    <scope>NUCLEOTIDE SEQUENCE</scope>
    <source>
        <strain evidence="2">IBT 19713</strain>
    </source>
</reference>
<dbReference type="Pfam" id="PF14027">
    <property type="entry name" value="Questin_oxidase"/>
    <property type="match status" value="1"/>
</dbReference>
<keyword evidence="3" id="KW-1185">Reference proteome</keyword>
<organism evidence="2 3">
    <name type="scientific">Penicillium chermesinum</name>
    <dbReference type="NCBI Taxonomy" id="63820"/>
    <lineage>
        <taxon>Eukaryota</taxon>
        <taxon>Fungi</taxon>
        <taxon>Dikarya</taxon>
        <taxon>Ascomycota</taxon>
        <taxon>Pezizomycotina</taxon>
        <taxon>Eurotiomycetes</taxon>
        <taxon>Eurotiomycetidae</taxon>
        <taxon>Eurotiales</taxon>
        <taxon>Aspergillaceae</taxon>
        <taxon>Penicillium</taxon>
    </lineage>
</organism>
<gene>
    <name evidence="2" type="ORF">N7468_008258</name>
</gene>
<dbReference type="PANTHER" id="PTHR35870">
    <property type="entry name" value="PROTEIN, PUTATIVE (AFU_ORTHOLOGUE AFUA_5G03330)-RELATED"/>
    <property type="match status" value="1"/>
</dbReference>
<dbReference type="OrthoDB" id="10004862at2759"/>
<accession>A0A9W9TI71</accession>
<sequence>MASVTKIVLDHTKDVGVFSVGISESSARAASEVLQDDLETHHIFFNDSGFHDHIVHHILTIYALGGSPDDIRAAYNNNKTYQLPAMATNSLLVQDLSDNATFMAHLGEKDQYSNYLSFFQNEIKAKGVERTIQEHIFAGTELANNMLGRLYGGLIHPLIHLGFALEFNQPAIVAQALAETAVHEDELGRMFFWPADEKAKKNTKTSYRPFLQLVNEVKEDSVIRSAVKKTDERKILALLTRAPERVLDLVAGYVVPEDKLEEATADMTNAVSYFTGAAQRPKKAVKLDFFLLHSVTCSLFFSKFISLPWLDRATKARMLEWKGRFDLLSYASRGSPDLLLDEVSAYPVTNDWRAVFSRSCSHPGDDGHLPKLVRALAHGEQVCRTFEHKGVQDMPIRGGYVASDRKYG</sequence>
<dbReference type="InterPro" id="IPR025337">
    <property type="entry name" value="Questin_oxidase-like"/>
</dbReference>
<keyword evidence="1" id="KW-0560">Oxidoreductase</keyword>
<dbReference type="AlphaFoldDB" id="A0A9W9TI71"/>
<evidence type="ECO:0000313" key="2">
    <source>
        <dbReference type="EMBL" id="KAJ5223716.1"/>
    </source>
</evidence>